<keyword evidence="6" id="KW-1185">Reference proteome</keyword>
<feature type="domain" description="Calcineurin-like phosphoesterase" evidence="3">
    <location>
        <begin position="46"/>
        <end position="261"/>
    </location>
</feature>
<dbReference type="PRINTS" id="PR01607">
    <property type="entry name" value="APYRASEFAMLY"/>
</dbReference>
<dbReference type="SUPFAM" id="SSF56300">
    <property type="entry name" value="Metallo-dependent phosphatases"/>
    <property type="match status" value="1"/>
</dbReference>
<dbReference type="EMBL" id="JBHLVZ010000060">
    <property type="protein sequence ID" value="MFC0387308.1"/>
    <property type="molecule type" value="Genomic_DNA"/>
</dbReference>
<accession>A0ABV6IUL7</accession>
<dbReference type="InterPro" id="IPR006311">
    <property type="entry name" value="TAT_signal"/>
</dbReference>
<organism evidence="5 6">
    <name type="scientific">Muricoccus vinaceus</name>
    <dbReference type="NCBI Taxonomy" id="424704"/>
    <lineage>
        <taxon>Bacteria</taxon>
        <taxon>Pseudomonadati</taxon>
        <taxon>Pseudomonadota</taxon>
        <taxon>Alphaproteobacteria</taxon>
        <taxon>Acetobacterales</taxon>
        <taxon>Roseomonadaceae</taxon>
        <taxon>Muricoccus</taxon>
    </lineage>
</organism>
<dbReference type="Proteomes" id="UP001589789">
    <property type="component" value="Unassembled WGS sequence"/>
</dbReference>
<reference evidence="5 6" key="1">
    <citation type="submission" date="2024-09" db="EMBL/GenBank/DDBJ databases">
        <authorList>
            <person name="Sun Q."/>
            <person name="Mori K."/>
        </authorList>
    </citation>
    <scope>NUCLEOTIDE SEQUENCE [LARGE SCALE GENOMIC DNA]</scope>
    <source>
        <strain evidence="5 6">CCM 7468</strain>
    </source>
</reference>
<evidence type="ECO:0000259" key="3">
    <source>
        <dbReference type="Pfam" id="PF00149"/>
    </source>
</evidence>
<dbReference type="InterPro" id="IPR004843">
    <property type="entry name" value="Calcineurin-like_PHP"/>
</dbReference>
<comment type="caution">
    <text evidence="5">The sequence shown here is derived from an EMBL/GenBank/DDBJ whole genome shotgun (WGS) entry which is preliminary data.</text>
</comment>
<evidence type="ECO:0000313" key="5">
    <source>
        <dbReference type="EMBL" id="MFC0387308.1"/>
    </source>
</evidence>
<keyword evidence="2" id="KW-0547">Nucleotide-binding</keyword>
<keyword evidence="2" id="KW-0378">Hydrolase</keyword>
<dbReference type="PROSITE" id="PS51318">
    <property type="entry name" value="TAT"/>
    <property type="match status" value="1"/>
</dbReference>
<dbReference type="Pfam" id="PF00149">
    <property type="entry name" value="Metallophos"/>
    <property type="match status" value="1"/>
</dbReference>
<keyword evidence="1" id="KW-0732">Signal</keyword>
<proteinExistence type="inferred from homology"/>
<dbReference type="PANTHER" id="PTHR11575:SF24">
    <property type="entry name" value="5'-NUCLEOTIDASE"/>
    <property type="match status" value="1"/>
</dbReference>
<evidence type="ECO:0000259" key="4">
    <source>
        <dbReference type="Pfam" id="PF02872"/>
    </source>
</evidence>
<dbReference type="InterPro" id="IPR008334">
    <property type="entry name" value="5'-Nucleotdase_C"/>
</dbReference>
<dbReference type="Gene3D" id="3.60.21.10">
    <property type="match status" value="1"/>
</dbReference>
<evidence type="ECO:0000256" key="2">
    <source>
        <dbReference type="RuleBase" id="RU362119"/>
    </source>
</evidence>
<gene>
    <name evidence="5" type="ORF">ACFFIC_17415</name>
</gene>
<protein>
    <submittedName>
        <fullName evidence="5">Bifunctional metallophosphatase/5'-nucleotidase</fullName>
    </submittedName>
</protein>
<dbReference type="Pfam" id="PF02872">
    <property type="entry name" value="5_nucleotid_C"/>
    <property type="match status" value="1"/>
</dbReference>
<dbReference type="InterPro" id="IPR006179">
    <property type="entry name" value="5_nucleotidase/apyrase"/>
</dbReference>
<dbReference type="SUPFAM" id="SSF55816">
    <property type="entry name" value="5'-nucleotidase (syn. UDP-sugar hydrolase), C-terminal domain"/>
    <property type="match status" value="1"/>
</dbReference>
<evidence type="ECO:0000313" key="6">
    <source>
        <dbReference type="Proteomes" id="UP001589789"/>
    </source>
</evidence>
<sequence length="539" mass="55591">MRHEAASPFPPRRFSRRGLLRAAAALPLAAPALRRAHAAEGARIALIHMNDFHSKHEGVAEGGSVCRADAPCAGGAARLAGAIGEAMAAARAEGRAPFLLDAGDQFMGSLYYTHHRGLAEAAVQRAVGTMAMALGNHEFDNGPENLARYAAAVPFPLLSANLHTAEEPLLRDRVQAFTVLESDGARIGVVGLTTPDTAGSSSPGPRLRFTDPLEAADRAAFALRRQGVGTVVVLSHLGLPADRHLAAEVEGIDAVIGGHSHLLLANGLAGAVGPSPLLVAGKGRDVRIATVACHGRYLGRMDLDLGADGQVAAHGGSVRPIGAGVAEDPAVAAIVAEYARPLGELRRKPVGLAAGPFPDAGCREGECALGSLIAEAALARSPGAEIALLNGGGLRASLPGGVLTFGDVLAVLPFGNTLATLTIRGGALREALENGLSGLPVPRGRFPQVAGLRFTFDPAASPGQRLREVRTADGPLDPDRAYRVVTNNFMRAGSDGYGVLRDAALEAYDDGPPLEEVLADHIAARGRVAPVLDGRIARD</sequence>
<feature type="domain" description="5'-Nucleotidase C-terminal" evidence="4">
    <location>
        <begin position="360"/>
        <end position="500"/>
    </location>
</feature>
<dbReference type="InterPro" id="IPR029052">
    <property type="entry name" value="Metallo-depent_PP-like"/>
</dbReference>
<evidence type="ECO:0000256" key="1">
    <source>
        <dbReference type="ARBA" id="ARBA00022729"/>
    </source>
</evidence>
<dbReference type="Gene3D" id="3.90.780.10">
    <property type="entry name" value="5'-Nucleotidase, C-terminal domain"/>
    <property type="match status" value="1"/>
</dbReference>
<dbReference type="InterPro" id="IPR036907">
    <property type="entry name" value="5'-Nucleotdase_C_sf"/>
</dbReference>
<comment type="similarity">
    <text evidence="2">Belongs to the 5'-nucleotidase family.</text>
</comment>
<dbReference type="PANTHER" id="PTHR11575">
    <property type="entry name" value="5'-NUCLEOTIDASE-RELATED"/>
    <property type="match status" value="1"/>
</dbReference>
<dbReference type="RefSeq" id="WP_377052625.1">
    <property type="nucleotide sequence ID" value="NZ_JBHLVZ010000060.1"/>
</dbReference>
<name>A0ABV6IUL7_9PROT</name>